<protein>
    <recommendedName>
        <fullName evidence="3">ADP-ribosylglycohydrolase family protein</fullName>
    </recommendedName>
</protein>
<evidence type="ECO:0008006" key="3">
    <source>
        <dbReference type="Google" id="ProtNLM"/>
    </source>
</evidence>
<dbReference type="Gene3D" id="1.10.4080.10">
    <property type="entry name" value="ADP-ribosylation/Crystallin J1"/>
    <property type="match status" value="1"/>
</dbReference>
<dbReference type="EMBL" id="PGVE01000012">
    <property type="protein sequence ID" value="PLS09630.1"/>
    <property type="molecule type" value="Genomic_DNA"/>
</dbReference>
<evidence type="ECO:0000313" key="2">
    <source>
        <dbReference type="Proteomes" id="UP000234950"/>
    </source>
</evidence>
<dbReference type="Gene3D" id="2.60.120.560">
    <property type="entry name" value="Exo-inulinase, domain 1"/>
    <property type="match status" value="1"/>
</dbReference>
<organism evidence="1 2">
    <name type="scientific">Neobacillus cucumis</name>
    <dbReference type="NCBI Taxonomy" id="1740721"/>
    <lineage>
        <taxon>Bacteria</taxon>
        <taxon>Bacillati</taxon>
        <taxon>Bacillota</taxon>
        <taxon>Bacilli</taxon>
        <taxon>Bacillales</taxon>
        <taxon>Bacillaceae</taxon>
        <taxon>Neobacillus</taxon>
    </lineage>
</organism>
<comment type="caution">
    <text evidence="1">The sequence shown here is derived from an EMBL/GenBank/DDBJ whole genome shotgun (WGS) entry which is preliminary data.</text>
</comment>
<dbReference type="OrthoDB" id="9761704at2"/>
<accession>A0A2N5HVT2</accession>
<reference evidence="1 2" key="1">
    <citation type="submission" date="2017-11" db="EMBL/GenBank/DDBJ databases">
        <title>Comparitive Functional Genomics of Dry Heat Resistant strains isolated from the Viking Spacecraft.</title>
        <authorList>
            <person name="Seuylemezian A."/>
            <person name="Cooper K."/>
            <person name="Vaishampayan P."/>
        </authorList>
    </citation>
    <scope>NUCLEOTIDE SEQUENCE [LARGE SCALE GENOMIC DNA]</scope>
    <source>
        <strain evidence="1 2">V32-6</strain>
    </source>
</reference>
<proteinExistence type="predicted"/>
<dbReference type="RefSeq" id="WP_101646213.1">
    <property type="nucleotide sequence ID" value="NZ_PGVE01000012.1"/>
</dbReference>
<evidence type="ECO:0000313" key="1">
    <source>
        <dbReference type="EMBL" id="PLS09630.1"/>
    </source>
</evidence>
<dbReference type="Gene3D" id="2.60.120.260">
    <property type="entry name" value="Galactose-binding domain-like"/>
    <property type="match status" value="1"/>
</dbReference>
<dbReference type="AlphaFoldDB" id="A0A2N5HVT2"/>
<dbReference type="InterPro" id="IPR005502">
    <property type="entry name" value="Ribosyl_crysJ1"/>
</dbReference>
<name>A0A2N5HVT2_9BACI</name>
<gene>
    <name evidence="1" type="ORF">CVD27_01990</name>
</gene>
<dbReference type="Pfam" id="PF03747">
    <property type="entry name" value="ADP_ribosyl_GH"/>
    <property type="match status" value="1"/>
</dbReference>
<dbReference type="InterPro" id="IPR036705">
    <property type="entry name" value="Ribosyl_crysJ1_sf"/>
</dbReference>
<sequence>MDISVQNEEVVKKGNWSIPSDYVERVYAGWLGKVIGVRHGGNIEQWTYDRIEKAFGEIKGYLHEFKNFAADDDTNGPMFFLRALEDYTHSEDITAEQMGLTWLNYAPDGHGFYWWGGYGKSSEHTAYLNLKNGIMAPRSGSIEQNGPAVAEQIGGQIFIDVWGLIAPGNPELAASYAEKIASVSHDGNGKYGGMFIAASIAAAFQERDIEKIIEAGLCVIPSDCEYAKMTRDVIRVYKENPENWRDCFQYVYENYGYDRYPGACHIIPNAAVIILSLLYSEGDFSKAINICNMCGWDTDCNVANVGTIMGVRNGLDGIDMSWRKPINDFLCCSSVIGTLNILDIPWCASYIANLGYKIAGVEPEEKWNNVLKGNGPKYHFEYPGSTHAFRLDSDLGNETGVLENTTEAACSGERSLKVMFDYVNGGLGYRTYVQTYYSPEDFNDSRYDPSFSPLVYPGQTIECKVMVPDQRVKDVNVRLYIKDRNTNKRYYSDPVHVSIGKWEHLLFTIPALSNVCIEQAGVEFVPVEEERRVGPFPGQLPTFIAYIDEFTFTGKPNYEISFAHERLEKWNELHIEVSQLTYLRGIWTLEDGELSGSYYGEPAEAYTGDIKWNDYQFSSTLIPKFGEHHRINFRVQGGIRSYAVGFAENGKLELYKNDNGYRLLASTDFEWEKERVYQFQVDAIGNNYRIFVDQQLILEYQDHQHPYLNGQIGFSNTNGSHTHYKGFKVKGL</sequence>
<dbReference type="SUPFAM" id="SSF101478">
    <property type="entry name" value="ADP-ribosylglycohydrolase"/>
    <property type="match status" value="1"/>
</dbReference>
<dbReference type="Proteomes" id="UP000234950">
    <property type="component" value="Unassembled WGS sequence"/>
</dbReference>
<keyword evidence="2" id="KW-1185">Reference proteome</keyword>